<sequence length="991" mass="111354">MASLLALLREDNLKLQQVAIQKLNTIVDTEWPHLADDIELLEGLATSEDFTEQKLASLITSKVYFHLGEYNEALNFALGAGDAFLISNRADTYVDKIIERCIDNYIEQRIKHEDEDNSVQIDSRLEAIVNKMFDRCFDDGKFKQALGIALETRRLDIAKKSILHSNNVSKMLAYCVDVANNLIASREFRSRVLRMLADLFADESLKHEERNYYGQAECYLFLDDWRQVLDILNTLIKSSEDDTLIAYQIAFDLHDRASQHFIQNIAKSLNPPQEKTKPVTNLEDVDDDVAMTDVSDLPQDEQSPIYTERKANLLRILDGTVAIEYNLDFLLRRNKADMEILNNIKNSFDKSSILHNATIVSNSFMHAGTCVDRFLRDNLEWLSQATNWAKFTATASMGVIHKGDYKRSREVLAPYLPKMENPGATSVYSEGGALYALGLIHSSHGGEMTDYLTNWVEKEADLDHNIMHGACLGLGLTAMASERDDLFEKLSGVCYLDNAVSAEAAAIAMGLVMLGSGNDSAFDEMHAYAHETPHEKVIRGLSLGMALIMYGREEGADVSIEKMLNDKDPIIRYGAMYAIGMAYCGTGNNNAVQKLLKIGVSDVSDDVRRAAVMNLGFVLCKTPKQVPRLLNLLAKSYNPHVRYGVAMALGIACAGTGLKDAVDILEELVNDEDEVDYVQQGAYMALAMVLMQLNEKSVDENGEKMGEKTKQTRDTFEKVYKGRNLIMKKMGAVVASGIIDAGGRNVTISMHKNGHNKMRNIVGLMMFTQYWFWYPYLHFLSLAFEPTAIIGLNKDLKMPEFKFKSNAPPSLFAYPEKVQTKEKEKKKIGPAAALSITKKKQREEKRKKNESGEVSPLTPFTPNTAITDTPLPASTVKHSRDEGKMEDVDQEKKKKDEPEFEILENPARVTLMQLKHITFDVDEDRYQPLKKRPELGFTLLKHLKAGETEKLVELKESSSGAIDENEPAPPETFEWDDREEDLELPTSTTEA</sequence>
<feature type="region of interest" description="Disordered" evidence="5">
    <location>
        <begin position="954"/>
        <end position="991"/>
    </location>
</feature>
<gene>
    <name evidence="8" type="ORF">PCOS0759_LOCUS7022</name>
</gene>
<keyword evidence="2" id="KW-0677">Repeat</keyword>
<name>A0A7S1PI52_9EUKA</name>
<dbReference type="AlphaFoldDB" id="A0A7S1PI52"/>
<dbReference type="PIRSF" id="PIRSF015947">
    <property type="entry name" value="26S_Psome_Rpn2"/>
    <property type="match status" value="1"/>
</dbReference>
<evidence type="ECO:0000256" key="2">
    <source>
        <dbReference type="ARBA" id="ARBA00022737"/>
    </source>
</evidence>
<keyword evidence="3 4" id="KW-0647">Proteasome</keyword>
<dbReference type="InterPro" id="IPR048570">
    <property type="entry name" value="PSMD1_RPN2_N"/>
</dbReference>
<evidence type="ECO:0000259" key="7">
    <source>
        <dbReference type="Pfam" id="PF21505"/>
    </source>
</evidence>
<accession>A0A7S1PI52</accession>
<feature type="compositionally biased region" description="Acidic residues" evidence="5">
    <location>
        <begin position="973"/>
        <end position="983"/>
    </location>
</feature>
<evidence type="ECO:0000256" key="3">
    <source>
        <dbReference type="ARBA" id="ARBA00022942"/>
    </source>
</evidence>
<dbReference type="InterPro" id="IPR002015">
    <property type="entry name" value="Proteasome/cyclosome_rpt"/>
</dbReference>
<dbReference type="InterPro" id="IPR040623">
    <property type="entry name" value="RPN2_C"/>
</dbReference>
<dbReference type="Pfam" id="PF21505">
    <property type="entry name" value="RPN2_N"/>
    <property type="match status" value="1"/>
</dbReference>
<dbReference type="EMBL" id="HBGD01008542">
    <property type="protein sequence ID" value="CAD9083768.1"/>
    <property type="molecule type" value="Transcribed_RNA"/>
</dbReference>
<evidence type="ECO:0000256" key="5">
    <source>
        <dbReference type="SAM" id="MobiDB-lite"/>
    </source>
</evidence>
<dbReference type="Pfam" id="PF18004">
    <property type="entry name" value="RPN2_C"/>
    <property type="match status" value="1"/>
</dbReference>
<dbReference type="GO" id="GO:0043161">
    <property type="term" value="P:proteasome-mediated ubiquitin-dependent protein catabolic process"/>
    <property type="evidence" value="ECO:0007669"/>
    <property type="project" value="TreeGrafter"/>
</dbReference>
<feature type="region of interest" description="Disordered" evidence="5">
    <location>
        <begin position="823"/>
        <end position="896"/>
    </location>
</feature>
<organism evidence="8">
    <name type="scientific">Percolomonas cosmopolitus</name>
    <dbReference type="NCBI Taxonomy" id="63605"/>
    <lineage>
        <taxon>Eukaryota</taxon>
        <taxon>Discoba</taxon>
        <taxon>Heterolobosea</taxon>
        <taxon>Tetramitia</taxon>
        <taxon>Eutetramitia</taxon>
        <taxon>Percolomonadidae</taxon>
        <taxon>Percolomonas</taxon>
    </lineage>
</organism>
<dbReference type="GO" id="GO:0042176">
    <property type="term" value="P:regulation of protein catabolic process"/>
    <property type="evidence" value="ECO:0007669"/>
    <property type="project" value="UniProtKB-UniRule"/>
</dbReference>
<dbReference type="InterPro" id="IPR016024">
    <property type="entry name" value="ARM-type_fold"/>
</dbReference>
<dbReference type="Pfam" id="PF01851">
    <property type="entry name" value="PC_rep"/>
    <property type="match status" value="1"/>
</dbReference>
<feature type="compositionally biased region" description="Basic and acidic residues" evidence="5">
    <location>
        <begin position="878"/>
        <end position="896"/>
    </location>
</feature>
<proteinExistence type="inferred from homology"/>
<dbReference type="InterPro" id="IPR004155">
    <property type="entry name" value="PBS_lyase_HEAT"/>
</dbReference>
<dbReference type="GO" id="GO:0005634">
    <property type="term" value="C:nucleus"/>
    <property type="evidence" value="ECO:0007669"/>
    <property type="project" value="TreeGrafter"/>
</dbReference>
<feature type="compositionally biased region" description="Polar residues" evidence="5">
    <location>
        <begin position="858"/>
        <end position="867"/>
    </location>
</feature>
<comment type="similarity">
    <text evidence="1 4">Belongs to the proteasome subunit S1 family.</text>
</comment>
<evidence type="ECO:0000259" key="6">
    <source>
        <dbReference type="Pfam" id="PF18004"/>
    </source>
</evidence>
<dbReference type="InterPro" id="IPR011989">
    <property type="entry name" value="ARM-like"/>
</dbReference>
<dbReference type="PANTHER" id="PTHR10943:SF2">
    <property type="entry name" value="26S PROTEASOME NON-ATPASE REGULATORY SUBUNIT 1"/>
    <property type="match status" value="1"/>
</dbReference>
<dbReference type="Gene3D" id="1.25.10.10">
    <property type="entry name" value="Leucine-rich Repeat Variant"/>
    <property type="match status" value="1"/>
</dbReference>
<dbReference type="Pfam" id="PF13646">
    <property type="entry name" value="HEAT_2"/>
    <property type="match status" value="1"/>
</dbReference>
<dbReference type="GO" id="GO:0008540">
    <property type="term" value="C:proteasome regulatory particle, base subcomplex"/>
    <property type="evidence" value="ECO:0007669"/>
    <property type="project" value="UniProtKB-UniRule"/>
</dbReference>
<reference evidence="8" key="1">
    <citation type="submission" date="2021-01" db="EMBL/GenBank/DDBJ databases">
        <authorList>
            <person name="Corre E."/>
            <person name="Pelletier E."/>
            <person name="Niang G."/>
            <person name="Scheremetjew M."/>
            <person name="Finn R."/>
            <person name="Kale V."/>
            <person name="Holt S."/>
            <person name="Cochrane G."/>
            <person name="Meng A."/>
            <person name="Brown T."/>
            <person name="Cohen L."/>
        </authorList>
    </citation>
    <scope>NUCLEOTIDE SEQUENCE</scope>
    <source>
        <strain evidence="8">WS</strain>
    </source>
</reference>
<dbReference type="SMART" id="SM00567">
    <property type="entry name" value="EZ_HEAT"/>
    <property type="match status" value="3"/>
</dbReference>
<dbReference type="GO" id="GO:0034515">
    <property type="term" value="C:proteasome storage granule"/>
    <property type="evidence" value="ECO:0007669"/>
    <property type="project" value="TreeGrafter"/>
</dbReference>
<feature type="compositionally biased region" description="Basic and acidic residues" evidence="5">
    <location>
        <begin position="841"/>
        <end position="851"/>
    </location>
</feature>
<evidence type="ECO:0008006" key="9">
    <source>
        <dbReference type="Google" id="ProtNLM"/>
    </source>
</evidence>
<dbReference type="PANTHER" id="PTHR10943">
    <property type="entry name" value="26S PROTEASOME NON-ATPASE REGULATORY SUBUNIT"/>
    <property type="match status" value="1"/>
</dbReference>
<dbReference type="SUPFAM" id="SSF48371">
    <property type="entry name" value="ARM repeat"/>
    <property type="match status" value="1"/>
</dbReference>
<feature type="domain" description="26S proteasome non-ATPase regulatory subunit 1/RPN2 N-terminal" evidence="7">
    <location>
        <begin position="2"/>
        <end position="334"/>
    </location>
</feature>
<evidence type="ECO:0000313" key="8">
    <source>
        <dbReference type="EMBL" id="CAD9083768.1"/>
    </source>
</evidence>
<dbReference type="FunFam" id="1.25.10.10:FF:000017">
    <property type="entry name" value="26S proteasome non-ATPase regulatory subunit 1"/>
    <property type="match status" value="1"/>
</dbReference>
<feature type="domain" description="26S proteasome regulatory subunit RPN2 C-terminal" evidence="6">
    <location>
        <begin position="787"/>
        <end position="952"/>
    </location>
</feature>
<dbReference type="GO" id="GO:0030234">
    <property type="term" value="F:enzyme regulator activity"/>
    <property type="evidence" value="ECO:0007669"/>
    <property type="project" value="UniProtKB-UniRule"/>
</dbReference>
<evidence type="ECO:0000256" key="1">
    <source>
        <dbReference type="ARBA" id="ARBA00006308"/>
    </source>
</evidence>
<evidence type="ECO:0000256" key="4">
    <source>
        <dbReference type="PIRNR" id="PIRNR015947"/>
    </source>
</evidence>
<protein>
    <recommendedName>
        <fullName evidence="9">26S proteasome regulatory subunit RPN2</fullName>
    </recommendedName>
</protein>
<dbReference type="InterPro" id="IPR016642">
    <property type="entry name" value="26S_Psome_Rpn2"/>
</dbReference>